<evidence type="ECO:0000313" key="1">
    <source>
        <dbReference type="EMBL" id="GMS85564.1"/>
    </source>
</evidence>
<keyword evidence="2" id="KW-1185">Reference proteome</keyword>
<dbReference type="SUPFAM" id="SSF55550">
    <property type="entry name" value="SH2 domain"/>
    <property type="match status" value="1"/>
</dbReference>
<feature type="non-terminal residue" evidence="1">
    <location>
        <position position="76"/>
    </location>
</feature>
<evidence type="ECO:0000313" key="2">
    <source>
        <dbReference type="Proteomes" id="UP001432027"/>
    </source>
</evidence>
<name>A0AAV5SRT0_9BILA</name>
<dbReference type="Proteomes" id="UP001432027">
    <property type="component" value="Unassembled WGS sequence"/>
</dbReference>
<dbReference type="EMBL" id="BTSX01000002">
    <property type="protein sequence ID" value="GMS85564.1"/>
    <property type="molecule type" value="Genomic_DNA"/>
</dbReference>
<sequence>MPLPSLVAFPPPPQTTALLHLLAAPAVHPEKSDADTEARLDRPGLFLIRTLPNSSTLLLSLRVEKSVQDFELVVTE</sequence>
<gene>
    <name evidence="1" type="ORF">PENTCL1PPCAC_7739</name>
</gene>
<comment type="caution">
    <text evidence="1">The sequence shown here is derived from an EMBL/GenBank/DDBJ whole genome shotgun (WGS) entry which is preliminary data.</text>
</comment>
<dbReference type="AlphaFoldDB" id="A0AAV5SRT0"/>
<organism evidence="1 2">
    <name type="scientific">Pristionchus entomophagus</name>
    <dbReference type="NCBI Taxonomy" id="358040"/>
    <lineage>
        <taxon>Eukaryota</taxon>
        <taxon>Metazoa</taxon>
        <taxon>Ecdysozoa</taxon>
        <taxon>Nematoda</taxon>
        <taxon>Chromadorea</taxon>
        <taxon>Rhabditida</taxon>
        <taxon>Rhabditina</taxon>
        <taxon>Diplogasteromorpha</taxon>
        <taxon>Diplogasteroidea</taxon>
        <taxon>Neodiplogasteridae</taxon>
        <taxon>Pristionchus</taxon>
    </lineage>
</organism>
<accession>A0AAV5SRT0</accession>
<proteinExistence type="predicted"/>
<evidence type="ECO:0008006" key="3">
    <source>
        <dbReference type="Google" id="ProtNLM"/>
    </source>
</evidence>
<reference evidence="1" key="1">
    <citation type="submission" date="2023-10" db="EMBL/GenBank/DDBJ databases">
        <title>Genome assembly of Pristionchus species.</title>
        <authorList>
            <person name="Yoshida K."/>
            <person name="Sommer R.J."/>
        </authorList>
    </citation>
    <scope>NUCLEOTIDE SEQUENCE</scope>
    <source>
        <strain evidence="1">RS0144</strain>
    </source>
</reference>
<dbReference type="InterPro" id="IPR036860">
    <property type="entry name" value="SH2_dom_sf"/>
</dbReference>
<protein>
    <recommendedName>
        <fullName evidence="3">SH2 domain-containing protein</fullName>
    </recommendedName>
</protein>